<reference evidence="2" key="1">
    <citation type="submission" date="2020-05" db="EMBL/GenBank/DDBJ databases">
        <title>Mycena genomes resolve the evolution of fungal bioluminescence.</title>
        <authorList>
            <person name="Tsai I.J."/>
        </authorList>
    </citation>
    <scope>NUCLEOTIDE SEQUENCE</scope>
    <source>
        <strain evidence="2">110903Hualien_Pintung</strain>
    </source>
</reference>
<dbReference type="PANTHER" id="PTHR31912:SF34">
    <property type="entry name" value="NOTOCHORD-RELATED PROTEIN"/>
    <property type="match status" value="1"/>
</dbReference>
<evidence type="ECO:0000256" key="1">
    <source>
        <dbReference type="SAM" id="MobiDB-lite"/>
    </source>
</evidence>
<accession>A0A8H6SZS3</accession>
<evidence type="ECO:0000313" key="2">
    <source>
        <dbReference type="EMBL" id="KAF7308303.1"/>
    </source>
</evidence>
<gene>
    <name evidence="2" type="ORF">HMN09_00678300</name>
</gene>
<evidence type="ECO:0000313" key="3">
    <source>
        <dbReference type="Proteomes" id="UP000613580"/>
    </source>
</evidence>
<dbReference type="EMBL" id="JACAZE010000008">
    <property type="protein sequence ID" value="KAF7308303.1"/>
    <property type="molecule type" value="Genomic_DNA"/>
</dbReference>
<comment type="caution">
    <text evidence="2">The sequence shown here is derived from an EMBL/GenBank/DDBJ whole genome shotgun (WGS) entry which is preliminary data.</text>
</comment>
<keyword evidence="3" id="KW-1185">Reference proteome</keyword>
<feature type="compositionally biased region" description="Acidic residues" evidence="1">
    <location>
        <begin position="954"/>
        <end position="974"/>
    </location>
</feature>
<name>A0A8H6SZS3_MYCCL</name>
<organism evidence="2 3">
    <name type="scientific">Mycena chlorophos</name>
    <name type="common">Agaric fungus</name>
    <name type="synonym">Agaricus chlorophos</name>
    <dbReference type="NCBI Taxonomy" id="658473"/>
    <lineage>
        <taxon>Eukaryota</taxon>
        <taxon>Fungi</taxon>
        <taxon>Dikarya</taxon>
        <taxon>Basidiomycota</taxon>
        <taxon>Agaricomycotina</taxon>
        <taxon>Agaricomycetes</taxon>
        <taxon>Agaricomycetidae</taxon>
        <taxon>Agaricales</taxon>
        <taxon>Marasmiineae</taxon>
        <taxon>Mycenaceae</taxon>
        <taxon>Mycena</taxon>
    </lineage>
</organism>
<proteinExistence type="predicted"/>
<feature type="compositionally biased region" description="Acidic residues" evidence="1">
    <location>
        <begin position="982"/>
        <end position="998"/>
    </location>
</feature>
<feature type="region of interest" description="Disordered" evidence="1">
    <location>
        <begin position="859"/>
        <end position="912"/>
    </location>
</feature>
<protein>
    <submittedName>
        <fullName evidence="2">Uncharacterized protein</fullName>
    </submittedName>
</protein>
<dbReference type="PANTHER" id="PTHR31912">
    <property type="entry name" value="IP13529P"/>
    <property type="match status" value="1"/>
</dbReference>
<feature type="region of interest" description="Disordered" evidence="1">
    <location>
        <begin position="941"/>
        <end position="998"/>
    </location>
</feature>
<dbReference type="OrthoDB" id="2506088at2759"/>
<feature type="region of interest" description="Disordered" evidence="1">
    <location>
        <begin position="803"/>
        <end position="837"/>
    </location>
</feature>
<dbReference type="AlphaFoldDB" id="A0A8H6SZS3"/>
<dbReference type="Proteomes" id="UP000613580">
    <property type="component" value="Unassembled WGS sequence"/>
</dbReference>
<sequence length="998" mass="111386">MNDPRTIIAHDWANPAIRQHIHVYPEIPSNGIISEIWHAEKWRKDMDLDALSPMYDAGPRGHFFVNERLRRRPLWYRRCRTRNVQSPKTAPYIPSFVDYFGDDVSGNRSKSWNKHWNAYMTHRNLPRKLLMQEFHVHFISTSPHASISEQYREFKAAVVSTHTEPVVVQDEHGQTTCFSIYCNAGPSDNPMQSEISSHIGARGNCFCRKHVSIYRIESHNLILSQQPGIPRTKEYLLEELQTQVRLVCSGRSIDQLRSGKQRETGVKDMYTQHWLVGLEKRHADLRLADPDRELGDVKAELLKWTEDNDEKIYSAFLTTPGEISTLYRALGANLDCTAFDPTVDTPIEVLHTILLGAVKYVWHISHTSWSAANKKTYSHRLQATDRDGLSIQAIRANYIMQYANSLIGKQLKTIVQTAIFHVHDIVSDEYLVAWRALGELSALLWVPEIRNLKDYQKDLKIAVANLLDAISVIDPSKVITKMKYHLLVHAPDDATDFGPLLGMATELFESYNAIFRYCSIYSNHLAPSRDIAAQLGEQENLKHRLTGGRWAQCGDGEVGASRPRGALLPREAPGPAATARMDSPCLFQGWRYQIGRNPSRADDAPTTRLLRDTAAAKVVAYGGYPPDSAWDICKSVLAQSLDECIVDSWIFAELPSVSASPNPGPAAATVVPGRIVEILRNAEHTIVVIERFECSATRDEHYGMPVLTPPDENPSLTLIKAADLKFNFNVQHDCRAAKCTASGTRTVMQERVESQKTENFIEHRPVKRYILNMHSFHNPHLIRATLPDTSGLRFRCSPIAKPSTTSSLSGCGTRKRRRRVCSSVLPRTRSSMRLPGASMSTVTVGMRLRCLQRELGARDREGEVGGRGGRGRGRGGRGGGRVGGKRRREADDADGDEAPPAKRPRQTKEKQTQVIALTVAAAISGETSLAAGRAPCTIRQTERARLSAQQANESDSDEELETDDMGVEGDDEDAAYGADGVDGSDNDEYEGAEGDLDE</sequence>